<dbReference type="PANTHER" id="PTHR30327">
    <property type="entry name" value="UNCHARACTERIZED PROTEIN YQGE"/>
    <property type="match status" value="1"/>
</dbReference>
<evidence type="ECO:0000313" key="2">
    <source>
        <dbReference type="EMBL" id="TDS53808.1"/>
    </source>
</evidence>
<dbReference type="OrthoDB" id="9807486at2"/>
<protein>
    <submittedName>
        <fullName evidence="2">Putative transcriptional regulator</fullName>
    </submittedName>
</protein>
<proteinExistence type="inferred from homology"/>
<dbReference type="SUPFAM" id="SSF143456">
    <property type="entry name" value="VC0467-like"/>
    <property type="match status" value="1"/>
</dbReference>
<dbReference type="Gene3D" id="3.40.1740.10">
    <property type="entry name" value="VC0467-like"/>
    <property type="match status" value="1"/>
</dbReference>
<dbReference type="Pfam" id="PF02622">
    <property type="entry name" value="DUF179"/>
    <property type="match status" value="1"/>
</dbReference>
<dbReference type="GO" id="GO:0005829">
    <property type="term" value="C:cytosol"/>
    <property type="evidence" value="ECO:0007669"/>
    <property type="project" value="TreeGrafter"/>
</dbReference>
<comment type="similarity">
    <text evidence="1">Belongs to the UPF0301 (AlgH) family.</text>
</comment>
<gene>
    <name evidence="2" type="ORF">C8P70_1274</name>
</gene>
<dbReference type="RefSeq" id="WP_133713375.1">
    <property type="nucleotide sequence ID" value="NZ_SOAG01000027.1"/>
</dbReference>
<name>A0A4R7EPH8_9FLAO</name>
<accession>A0A4R7EPH8</accession>
<dbReference type="EMBL" id="SOAG01000027">
    <property type="protein sequence ID" value="TDS53808.1"/>
    <property type="molecule type" value="Genomic_DNA"/>
</dbReference>
<keyword evidence="3" id="KW-1185">Reference proteome</keyword>
<dbReference type="AlphaFoldDB" id="A0A4R7EPH8"/>
<reference evidence="2 3" key="1">
    <citation type="submission" date="2019-03" db="EMBL/GenBank/DDBJ databases">
        <title>Genomic Encyclopedia of Archaeal and Bacterial Type Strains, Phase II (KMG-II): from individual species to whole genera.</title>
        <authorList>
            <person name="Goeker M."/>
        </authorList>
    </citation>
    <scope>NUCLEOTIDE SEQUENCE [LARGE SCALE GENOMIC DNA]</scope>
    <source>
        <strain evidence="2 3">DSM 28213</strain>
    </source>
</reference>
<dbReference type="Proteomes" id="UP000295215">
    <property type="component" value="Unassembled WGS sequence"/>
</dbReference>
<sequence>MSFNNQAIHKGNIIISLPTNNPGDLQFSRAVILLTDHNREGSIGFILNKPLQQVTLSQLIPSTNGAFTIYEGGPVEQDKLFCIHNRPDLIPNSRHIIEDLYWGGDFDIIFNLVDTGLLTYQNIRFFLGYSGWDGDQLKNELEDNFWIKAEKELDYNNVLSSTSAEYWKKCIAKLGNQYSLWINAPENPTLN</sequence>
<organism evidence="2 3">
    <name type="scientific">Myroides indicus</name>
    <dbReference type="NCBI Taxonomy" id="1323422"/>
    <lineage>
        <taxon>Bacteria</taxon>
        <taxon>Pseudomonadati</taxon>
        <taxon>Bacteroidota</taxon>
        <taxon>Flavobacteriia</taxon>
        <taxon>Flavobacteriales</taxon>
        <taxon>Flavobacteriaceae</taxon>
        <taxon>Myroides</taxon>
    </lineage>
</organism>
<dbReference type="PANTHER" id="PTHR30327:SF1">
    <property type="entry name" value="UPF0301 PROTEIN YQGE"/>
    <property type="match status" value="1"/>
</dbReference>
<dbReference type="InterPro" id="IPR003774">
    <property type="entry name" value="AlgH-like"/>
</dbReference>
<evidence type="ECO:0000256" key="1">
    <source>
        <dbReference type="ARBA" id="ARBA00009600"/>
    </source>
</evidence>
<evidence type="ECO:0000313" key="3">
    <source>
        <dbReference type="Proteomes" id="UP000295215"/>
    </source>
</evidence>
<comment type="caution">
    <text evidence="2">The sequence shown here is derived from an EMBL/GenBank/DDBJ whole genome shotgun (WGS) entry which is preliminary data.</text>
</comment>